<dbReference type="EMBL" id="JACIFV010000046">
    <property type="protein sequence ID" value="MBB4196069.1"/>
    <property type="molecule type" value="Genomic_DNA"/>
</dbReference>
<feature type="region of interest" description="Disordered" evidence="1">
    <location>
        <begin position="43"/>
        <end position="84"/>
    </location>
</feature>
<evidence type="ECO:0000313" key="2">
    <source>
        <dbReference type="EMBL" id="MBB4196069.1"/>
    </source>
</evidence>
<dbReference type="AlphaFoldDB" id="A0A7W6QEI1"/>
<evidence type="ECO:0000313" key="3">
    <source>
        <dbReference type="Proteomes" id="UP000524492"/>
    </source>
</evidence>
<feature type="compositionally biased region" description="Pro residues" evidence="1">
    <location>
        <begin position="75"/>
        <end position="84"/>
    </location>
</feature>
<evidence type="ECO:0000256" key="1">
    <source>
        <dbReference type="SAM" id="MobiDB-lite"/>
    </source>
</evidence>
<reference evidence="2 3" key="1">
    <citation type="submission" date="2020-08" db="EMBL/GenBank/DDBJ databases">
        <title>Genomic Encyclopedia of Type Strains, Phase IV (KMG-V): Genome sequencing to study the core and pangenomes of soil and plant-associated prokaryotes.</title>
        <authorList>
            <person name="Whitman W."/>
        </authorList>
    </citation>
    <scope>NUCLEOTIDE SEQUENCE [LARGE SCALE GENOMIC DNA]</scope>
    <source>
        <strain evidence="2 3">SEMIA 4074</strain>
    </source>
</reference>
<accession>A0A7W6QEI1</accession>
<sequence>MGRLPKLPIPVLVTGIQRAQVFGRRRLLWWVIHRADARWLDPCDNKHRDDGGEGARGSVDKVSRIFLKNERGPDEPGPPNSMLR</sequence>
<protein>
    <submittedName>
        <fullName evidence="2">Uncharacterized protein</fullName>
    </submittedName>
</protein>
<comment type="caution">
    <text evidence="2">The sequence shown here is derived from an EMBL/GenBank/DDBJ whole genome shotgun (WGS) entry which is preliminary data.</text>
</comment>
<dbReference type="Proteomes" id="UP000524492">
    <property type="component" value="Unassembled WGS sequence"/>
</dbReference>
<keyword evidence="3" id="KW-1185">Reference proteome</keyword>
<proteinExistence type="predicted"/>
<feature type="compositionally biased region" description="Basic and acidic residues" evidence="1">
    <location>
        <begin position="43"/>
        <end position="74"/>
    </location>
</feature>
<gene>
    <name evidence="2" type="ORF">GGD53_006275</name>
</gene>
<name>A0A7W6QEI1_9HYPH</name>
<organism evidence="2 3">
    <name type="scientific">Rhizobium aethiopicum</name>
    <dbReference type="NCBI Taxonomy" id="1138170"/>
    <lineage>
        <taxon>Bacteria</taxon>
        <taxon>Pseudomonadati</taxon>
        <taxon>Pseudomonadota</taxon>
        <taxon>Alphaproteobacteria</taxon>
        <taxon>Hyphomicrobiales</taxon>
        <taxon>Rhizobiaceae</taxon>
        <taxon>Rhizobium/Agrobacterium group</taxon>
        <taxon>Rhizobium</taxon>
    </lineage>
</organism>